<accession>A0ABP8YQK6</accession>
<reference evidence="12" key="1">
    <citation type="journal article" date="2019" name="Int. J. Syst. Evol. Microbiol.">
        <title>The Global Catalogue of Microorganisms (GCM) 10K type strain sequencing project: providing services to taxonomists for standard genome sequencing and annotation.</title>
        <authorList>
            <consortium name="The Broad Institute Genomics Platform"/>
            <consortium name="The Broad Institute Genome Sequencing Center for Infectious Disease"/>
            <person name="Wu L."/>
            <person name="Ma J."/>
        </authorList>
    </citation>
    <scope>NUCLEOTIDE SEQUENCE [LARGE SCALE GENOMIC DNA]</scope>
    <source>
        <strain evidence="12">JCM 19015</strain>
    </source>
</reference>
<evidence type="ECO:0000256" key="8">
    <source>
        <dbReference type="ARBA" id="ARBA00023326"/>
    </source>
</evidence>
<keyword evidence="4" id="KW-0732">Signal</keyword>
<dbReference type="Gene3D" id="3.20.20.80">
    <property type="entry name" value="Glycosidases"/>
    <property type="match status" value="1"/>
</dbReference>
<dbReference type="SUPFAM" id="SSF51445">
    <property type="entry name" value="(Trans)glycosidases"/>
    <property type="match status" value="1"/>
</dbReference>
<dbReference type="PRINTS" id="PR00134">
    <property type="entry name" value="GLHYDRLASE10"/>
</dbReference>
<dbReference type="PROSITE" id="PS51760">
    <property type="entry name" value="GH10_2"/>
    <property type="match status" value="1"/>
</dbReference>
<dbReference type="SMART" id="SM00633">
    <property type="entry name" value="Glyco_10"/>
    <property type="match status" value="1"/>
</dbReference>
<dbReference type="Proteomes" id="UP001500121">
    <property type="component" value="Unassembled WGS sequence"/>
</dbReference>
<dbReference type="InterPro" id="IPR044846">
    <property type="entry name" value="GH10"/>
</dbReference>
<organism evidence="11 12">
    <name type="scientific">Amnibacterium soli</name>
    <dbReference type="NCBI Taxonomy" id="1282736"/>
    <lineage>
        <taxon>Bacteria</taxon>
        <taxon>Bacillati</taxon>
        <taxon>Actinomycetota</taxon>
        <taxon>Actinomycetes</taxon>
        <taxon>Micrococcales</taxon>
        <taxon>Microbacteriaceae</taxon>
        <taxon>Amnibacterium</taxon>
    </lineage>
</organism>
<name>A0ABP8YQK6_9MICO</name>
<evidence type="ECO:0000256" key="7">
    <source>
        <dbReference type="ARBA" id="ARBA00023295"/>
    </source>
</evidence>
<dbReference type="InterPro" id="IPR017853">
    <property type="entry name" value="GH"/>
</dbReference>
<evidence type="ECO:0000256" key="6">
    <source>
        <dbReference type="ARBA" id="ARBA00023277"/>
    </source>
</evidence>
<comment type="caution">
    <text evidence="11">The sequence shown here is derived from an EMBL/GenBank/DDBJ whole genome shotgun (WGS) entry which is preliminary data.</text>
</comment>
<gene>
    <name evidence="11" type="ORF">GCM10025783_01650</name>
</gene>
<evidence type="ECO:0000256" key="3">
    <source>
        <dbReference type="ARBA" id="ARBA00022651"/>
    </source>
</evidence>
<dbReference type="PANTHER" id="PTHR31490">
    <property type="entry name" value="GLYCOSYL HYDROLASE"/>
    <property type="match status" value="1"/>
</dbReference>
<dbReference type="EMBL" id="BAABLP010000001">
    <property type="protein sequence ID" value="GAA4735459.1"/>
    <property type="molecule type" value="Genomic_DNA"/>
</dbReference>
<evidence type="ECO:0000313" key="11">
    <source>
        <dbReference type="EMBL" id="GAA4735459.1"/>
    </source>
</evidence>
<protein>
    <recommendedName>
        <fullName evidence="9">Beta-xylanase</fullName>
        <ecNumber evidence="9">3.2.1.8</ecNumber>
    </recommendedName>
</protein>
<proteinExistence type="inferred from homology"/>
<keyword evidence="6 9" id="KW-0119">Carbohydrate metabolism</keyword>
<keyword evidence="7 9" id="KW-0326">Glycosidase</keyword>
<dbReference type="Pfam" id="PF00331">
    <property type="entry name" value="Glyco_hydro_10"/>
    <property type="match status" value="1"/>
</dbReference>
<keyword evidence="5 9" id="KW-0378">Hydrolase</keyword>
<feature type="domain" description="GH10" evidence="10">
    <location>
        <begin position="73"/>
        <end position="372"/>
    </location>
</feature>
<dbReference type="InterPro" id="IPR001000">
    <property type="entry name" value="GH10_dom"/>
</dbReference>
<comment type="catalytic activity">
    <reaction evidence="1 9">
        <text>Endohydrolysis of (1-&gt;4)-beta-D-xylosidic linkages in xylans.</text>
        <dbReference type="EC" id="3.2.1.8"/>
    </reaction>
</comment>
<dbReference type="EC" id="3.2.1.8" evidence="9"/>
<dbReference type="PANTHER" id="PTHR31490:SF88">
    <property type="entry name" value="BETA-XYLANASE"/>
    <property type="match status" value="1"/>
</dbReference>
<keyword evidence="8 9" id="KW-0624">Polysaccharide degradation</keyword>
<evidence type="ECO:0000256" key="4">
    <source>
        <dbReference type="ARBA" id="ARBA00022729"/>
    </source>
</evidence>
<evidence type="ECO:0000256" key="2">
    <source>
        <dbReference type="ARBA" id="ARBA00007495"/>
    </source>
</evidence>
<keyword evidence="3" id="KW-0858">Xylan degradation</keyword>
<comment type="similarity">
    <text evidence="2 9">Belongs to the glycosyl hydrolase 10 (cellulase F) family.</text>
</comment>
<evidence type="ECO:0000259" key="10">
    <source>
        <dbReference type="PROSITE" id="PS51760"/>
    </source>
</evidence>
<evidence type="ECO:0000256" key="9">
    <source>
        <dbReference type="RuleBase" id="RU361174"/>
    </source>
</evidence>
<dbReference type="RefSeq" id="WP_345479002.1">
    <property type="nucleotide sequence ID" value="NZ_BAABLP010000001.1"/>
</dbReference>
<evidence type="ECO:0000313" key="12">
    <source>
        <dbReference type="Proteomes" id="UP001500121"/>
    </source>
</evidence>
<keyword evidence="12" id="KW-1185">Reference proteome</keyword>
<evidence type="ECO:0000256" key="5">
    <source>
        <dbReference type="ARBA" id="ARBA00022801"/>
    </source>
</evidence>
<evidence type="ECO:0000256" key="1">
    <source>
        <dbReference type="ARBA" id="ARBA00000681"/>
    </source>
</evidence>
<sequence>MPSVARIPTALPAKTAGADVVVLGADGAPLADAEVVVEQTSHAFGFGNIGFDFLPLVGGPAPEGVEDVEAFGTASSLDLETLSDAWLGLFNQVTLPFYWGRYEPRRGEPDRERLRRTAQWFADRGVTVKGHPLLWHTITPSWLAGLPLDEVEQLQRERSRGLTAEFAGLIDVWDAINEAVIMPVFDNGANRITDLARDRGRIATVKLAFEEARAGNPSATLLINDFDLGSAYECLIEGLLEAGVAIDAIGLQTHMHQGYRGEEWTTAMLDRFARYGLPLHMTETTIVSGHLMPPEIDDLNDYRIPDWPSTPEGEARQADELVRHYRTLVGHPSVRVINAWGITDEGAWLGAPVGVLRKDGSRKPSYDALHGLIKGEWWLAPTTVRTDAEGRIRVEGFEGGYRATAGGASADFGLTGGDGAITLRLPA</sequence>